<dbReference type="RefSeq" id="WP_146314813.1">
    <property type="nucleotide sequence ID" value="NZ_VCQV01000001.1"/>
</dbReference>
<dbReference type="SUPFAM" id="SSF109854">
    <property type="entry name" value="DinB/YfiT-like putative metalloenzymes"/>
    <property type="match status" value="1"/>
</dbReference>
<dbReference type="AlphaFoldDB" id="A0A563E9U8"/>
<organism evidence="1 2">
    <name type="scientific">Leekyejoonella antrihumi</name>
    <dbReference type="NCBI Taxonomy" id="1660198"/>
    <lineage>
        <taxon>Bacteria</taxon>
        <taxon>Bacillati</taxon>
        <taxon>Actinomycetota</taxon>
        <taxon>Actinomycetes</taxon>
        <taxon>Micrococcales</taxon>
        <taxon>Dermacoccaceae</taxon>
        <taxon>Leekyejoonella</taxon>
    </lineage>
</organism>
<reference evidence="1 2" key="1">
    <citation type="submission" date="2019-05" db="EMBL/GenBank/DDBJ databases">
        <authorList>
            <person name="Lee S.D."/>
        </authorList>
    </citation>
    <scope>NUCLEOTIDE SEQUENCE [LARGE SCALE GENOMIC DNA]</scope>
    <source>
        <strain evidence="1 2">C5-26</strain>
    </source>
</reference>
<evidence type="ECO:0000313" key="2">
    <source>
        <dbReference type="Proteomes" id="UP000320244"/>
    </source>
</evidence>
<dbReference type="OrthoDB" id="4453346at2"/>
<name>A0A563E9U8_9MICO</name>
<accession>A0A563E9U8</accession>
<gene>
    <name evidence="1" type="ORF">FGL98_01185</name>
</gene>
<dbReference type="Proteomes" id="UP000320244">
    <property type="component" value="Unassembled WGS sequence"/>
</dbReference>
<reference evidence="1 2" key="2">
    <citation type="submission" date="2019-08" db="EMBL/GenBank/DDBJ databases">
        <title>Jejuicoccus antrihumi gen. nov., sp. nov., a new member of the family Dermacoccaceae isolated from a cave.</title>
        <authorList>
            <person name="Schumann P."/>
            <person name="Kim I.S."/>
        </authorList>
    </citation>
    <scope>NUCLEOTIDE SEQUENCE [LARGE SCALE GENOMIC DNA]</scope>
    <source>
        <strain evidence="1 2">C5-26</strain>
    </source>
</reference>
<evidence type="ECO:0008006" key="3">
    <source>
        <dbReference type="Google" id="ProtNLM"/>
    </source>
</evidence>
<dbReference type="InterPro" id="IPR034660">
    <property type="entry name" value="DinB/YfiT-like"/>
</dbReference>
<sequence>MSVELPLHALDVRNTVQDVIDHISQIPDDGWSIPAARLDWSCRETISHVLDDLGGYAMQLSGERGHGTAYTPLEEPKLPRPDGPTFLFWPEEGGGTRAICECLDAVGGLLVAVVATAPADRIGWHPYGDPDATGLAAMGIAEAALHAFDVLLAHRIAYRLDLGIAARVLDRIFSDASRSDDPWHDLLAATGRTAETRGIDWRWDSSVR</sequence>
<dbReference type="Gene3D" id="1.20.120.450">
    <property type="entry name" value="dinb family like domain"/>
    <property type="match status" value="1"/>
</dbReference>
<comment type="caution">
    <text evidence="1">The sequence shown here is derived from an EMBL/GenBank/DDBJ whole genome shotgun (WGS) entry which is preliminary data.</text>
</comment>
<dbReference type="EMBL" id="VCQV01000001">
    <property type="protein sequence ID" value="TWP39032.1"/>
    <property type="molecule type" value="Genomic_DNA"/>
</dbReference>
<keyword evidence="2" id="KW-1185">Reference proteome</keyword>
<protein>
    <recommendedName>
        <fullName evidence="3">Mycothiol-dependent maleylpyruvate isomerase metal-binding domain-containing protein</fullName>
    </recommendedName>
</protein>
<evidence type="ECO:0000313" key="1">
    <source>
        <dbReference type="EMBL" id="TWP39032.1"/>
    </source>
</evidence>
<proteinExistence type="predicted"/>